<evidence type="ECO:0000313" key="2">
    <source>
        <dbReference type="EMBL" id="ALX06192.1"/>
    </source>
</evidence>
<organism evidence="2 3">
    <name type="scientific">Aeromicrobium erythreum</name>
    <dbReference type="NCBI Taxonomy" id="2041"/>
    <lineage>
        <taxon>Bacteria</taxon>
        <taxon>Bacillati</taxon>
        <taxon>Actinomycetota</taxon>
        <taxon>Actinomycetes</taxon>
        <taxon>Propionibacteriales</taxon>
        <taxon>Nocardioidaceae</taxon>
        <taxon>Aeromicrobium</taxon>
    </lineage>
</organism>
<gene>
    <name evidence="2" type="ORF">AERYTH_16555</name>
</gene>
<dbReference type="Proteomes" id="UP000067689">
    <property type="component" value="Chromosome"/>
</dbReference>
<accession>A0A0U4B0Y4</accession>
<keyword evidence="3" id="KW-1185">Reference proteome</keyword>
<feature type="region of interest" description="Disordered" evidence="1">
    <location>
        <begin position="259"/>
        <end position="299"/>
    </location>
</feature>
<name>A0A0U4B0Y4_9ACTN</name>
<sequence>MAAREDVVVGSLDEVEDARVHAQGGGDAAGARGRQHRDAGRRLAVEGAVALDLLGHHRAPRRRHASFGGVDAVAGEVLLRQVHAPAVEVLADVAQEVRQLERVPERACRLLRRRRERLQHGQHHLPDHGGGALHVAVAQLLPGGPGGAGQVELHRPEEPVEALGVGAPALQAVDDGRHDRLVGAARRDAVPEVLLEASQPRGRVGLVVPGHRGVDALGLVDDVVGQPTEGVDGVHVDPLLARQQPGAPVVGGAVRPRQLGAPGVAGREPRVGVQGTGHGDTQPRTCGRATMGAVERGRT</sequence>
<reference evidence="2 3" key="1">
    <citation type="journal article" date="1991" name="Int. J. Syst. Bacteriol.">
        <title>Description of the erythromycin-producing bacterium Arthrobacter sp. strain NRRL B-3381 as Aeromicrobium erythreum gen. nov., sp. nov.</title>
        <authorList>
            <person name="Miller E.S."/>
            <person name="Woese C.R."/>
            <person name="Brenner S."/>
        </authorList>
    </citation>
    <scope>NUCLEOTIDE SEQUENCE [LARGE SCALE GENOMIC DNA]</scope>
    <source>
        <strain evidence="2 3">AR18</strain>
    </source>
</reference>
<proteinExistence type="predicted"/>
<protein>
    <submittedName>
        <fullName evidence="2">Uncharacterized protein</fullName>
    </submittedName>
</protein>
<dbReference type="KEGG" id="aer:AERYTH_16555"/>
<evidence type="ECO:0000256" key="1">
    <source>
        <dbReference type="SAM" id="MobiDB-lite"/>
    </source>
</evidence>
<dbReference type="AlphaFoldDB" id="A0A0U4B0Y4"/>
<dbReference type="EMBL" id="CP011502">
    <property type="protein sequence ID" value="ALX06192.1"/>
    <property type="molecule type" value="Genomic_DNA"/>
</dbReference>
<dbReference type="STRING" id="2041.AERYTH_16555"/>
<evidence type="ECO:0000313" key="3">
    <source>
        <dbReference type="Proteomes" id="UP000067689"/>
    </source>
</evidence>